<dbReference type="PANTHER" id="PTHR12296">
    <property type="entry name" value="DENN DOMAIN-CONTAINING PROTEIN 4"/>
    <property type="match status" value="1"/>
</dbReference>
<dbReference type="AlphaFoldDB" id="K1RN57"/>
<dbReference type="Pfam" id="PF03455">
    <property type="entry name" value="dDENN"/>
    <property type="match status" value="1"/>
</dbReference>
<dbReference type="Gene3D" id="2.130.10.10">
    <property type="entry name" value="YVTN repeat-like/Quinoprotein amine dehydrogenase"/>
    <property type="match status" value="2"/>
</dbReference>
<dbReference type="EMBL" id="JH818396">
    <property type="protein sequence ID" value="EKC35836.1"/>
    <property type="molecule type" value="Genomic_DNA"/>
</dbReference>
<reference evidence="1" key="1">
    <citation type="journal article" date="2012" name="Nature">
        <title>The oyster genome reveals stress adaptation and complexity of shell formation.</title>
        <authorList>
            <person name="Zhang G."/>
            <person name="Fang X."/>
            <person name="Guo X."/>
            <person name="Li L."/>
            <person name="Luo R."/>
            <person name="Xu F."/>
            <person name="Yang P."/>
            <person name="Zhang L."/>
            <person name="Wang X."/>
            <person name="Qi H."/>
            <person name="Xiong Z."/>
            <person name="Que H."/>
            <person name="Xie Y."/>
            <person name="Holland P.W."/>
            <person name="Paps J."/>
            <person name="Zhu Y."/>
            <person name="Wu F."/>
            <person name="Chen Y."/>
            <person name="Wang J."/>
            <person name="Peng C."/>
            <person name="Meng J."/>
            <person name="Yang L."/>
            <person name="Liu J."/>
            <person name="Wen B."/>
            <person name="Zhang N."/>
            <person name="Huang Z."/>
            <person name="Zhu Q."/>
            <person name="Feng Y."/>
            <person name="Mount A."/>
            <person name="Hedgecock D."/>
            <person name="Xu Z."/>
            <person name="Liu Y."/>
            <person name="Domazet-Loso T."/>
            <person name="Du Y."/>
            <person name="Sun X."/>
            <person name="Zhang S."/>
            <person name="Liu B."/>
            <person name="Cheng P."/>
            <person name="Jiang X."/>
            <person name="Li J."/>
            <person name="Fan D."/>
            <person name="Wang W."/>
            <person name="Fu W."/>
            <person name="Wang T."/>
            <person name="Wang B."/>
            <person name="Zhang J."/>
            <person name="Peng Z."/>
            <person name="Li Y."/>
            <person name="Li N."/>
            <person name="Wang J."/>
            <person name="Chen M."/>
            <person name="He Y."/>
            <person name="Tan F."/>
            <person name="Song X."/>
            <person name="Zheng Q."/>
            <person name="Huang R."/>
            <person name="Yang H."/>
            <person name="Du X."/>
            <person name="Chen L."/>
            <person name="Yang M."/>
            <person name="Gaffney P.M."/>
            <person name="Wang S."/>
            <person name="Luo L."/>
            <person name="She Z."/>
            <person name="Ming Y."/>
            <person name="Huang W."/>
            <person name="Zhang S."/>
            <person name="Huang B."/>
            <person name="Zhang Y."/>
            <person name="Qu T."/>
            <person name="Ni P."/>
            <person name="Miao G."/>
            <person name="Wang J."/>
            <person name="Wang Q."/>
            <person name="Steinberg C.E."/>
            <person name="Wang H."/>
            <person name="Li N."/>
            <person name="Qian L."/>
            <person name="Zhang G."/>
            <person name="Li Y."/>
            <person name="Yang H."/>
            <person name="Liu X."/>
            <person name="Wang J."/>
            <person name="Yin Y."/>
            <person name="Wang J."/>
        </authorList>
    </citation>
    <scope>NUCLEOTIDE SEQUENCE [LARGE SCALE GENOMIC DNA]</scope>
    <source>
        <strain evidence="1">05x7-T-G4-1.051#20</strain>
    </source>
</reference>
<dbReference type="InParanoid" id="K1RN57"/>
<evidence type="ECO:0000313" key="1">
    <source>
        <dbReference type="EMBL" id="EKC35836.1"/>
    </source>
</evidence>
<proteinExistence type="predicted"/>
<dbReference type="GO" id="GO:0005085">
    <property type="term" value="F:guanyl-nucleotide exchange factor activity"/>
    <property type="evidence" value="ECO:0007669"/>
    <property type="project" value="UniProtKB-ARBA"/>
</dbReference>
<protein>
    <submittedName>
        <fullName evidence="1">DENN domain-containing protein 3</fullName>
    </submittedName>
</protein>
<dbReference type="GO" id="GO:0031410">
    <property type="term" value="C:cytoplasmic vesicle"/>
    <property type="evidence" value="ECO:0007669"/>
    <property type="project" value="TreeGrafter"/>
</dbReference>
<dbReference type="GO" id="GO:0032483">
    <property type="term" value="P:regulation of Rab protein signal transduction"/>
    <property type="evidence" value="ECO:0007669"/>
    <property type="project" value="TreeGrafter"/>
</dbReference>
<dbReference type="InterPro" id="IPR005112">
    <property type="entry name" value="dDENN_dom"/>
</dbReference>
<dbReference type="SMART" id="SM00320">
    <property type="entry name" value="WD40"/>
    <property type="match status" value="4"/>
</dbReference>
<dbReference type="InterPro" id="IPR051696">
    <property type="entry name" value="DENN_Domain_GEFs"/>
</dbReference>
<dbReference type="Pfam" id="PF25570">
    <property type="entry name" value="TPR_DENND3"/>
    <property type="match status" value="1"/>
</dbReference>
<dbReference type="Pfam" id="PF00400">
    <property type="entry name" value="WD40"/>
    <property type="match status" value="1"/>
</dbReference>
<dbReference type="PANTHER" id="PTHR12296:SF21">
    <property type="entry name" value="DENN DOMAIN-CONTAINING PROTEIN 3"/>
    <property type="match status" value="1"/>
</dbReference>
<dbReference type="InterPro" id="IPR037516">
    <property type="entry name" value="Tripartite_DENN"/>
</dbReference>
<accession>K1RN57</accession>
<organism evidence="1">
    <name type="scientific">Magallana gigas</name>
    <name type="common">Pacific oyster</name>
    <name type="synonym">Crassostrea gigas</name>
    <dbReference type="NCBI Taxonomy" id="29159"/>
    <lineage>
        <taxon>Eukaryota</taxon>
        <taxon>Metazoa</taxon>
        <taxon>Spiralia</taxon>
        <taxon>Lophotrochozoa</taxon>
        <taxon>Mollusca</taxon>
        <taxon>Bivalvia</taxon>
        <taxon>Autobranchia</taxon>
        <taxon>Pteriomorphia</taxon>
        <taxon>Ostreida</taxon>
        <taxon>Ostreoidea</taxon>
        <taxon>Ostreidae</taxon>
        <taxon>Magallana</taxon>
    </lineage>
</organism>
<dbReference type="PROSITE" id="PS50211">
    <property type="entry name" value="DENN"/>
    <property type="match status" value="1"/>
</dbReference>
<dbReference type="InterPro" id="IPR015943">
    <property type="entry name" value="WD40/YVTN_repeat-like_dom_sf"/>
</dbReference>
<gene>
    <name evidence="1" type="ORF">CGI_10019107</name>
</gene>
<name>K1RN57_MAGGI</name>
<dbReference type="InterPro" id="IPR036322">
    <property type="entry name" value="WD40_repeat_dom_sf"/>
</dbReference>
<dbReference type="InterPro" id="IPR057977">
    <property type="entry name" value="TPR_DENND3"/>
</dbReference>
<dbReference type="HOGENOM" id="CLU_360906_0_0_1"/>
<dbReference type="SUPFAM" id="SSF50978">
    <property type="entry name" value="WD40 repeat-like"/>
    <property type="match status" value="1"/>
</dbReference>
<dbReference type="InterPro" id="IPR001680">
    <property type="entry name" value="WD40_rpt"/>
</dbReference>
<sequence length="865" mass="98500">MMGCHSKYKEEVNQVGGLVVVDIDEGSLSINPEIADDSRSVRSGDSDSIEDLLDIPEIPEEAAKLFLNVCRKARFQFDLVDTKRSVVTETRVEYKRFNKQAFLDSKSGSEKSFYEKVMKTSMFKKFLKDRINDKTDYWVKLEVKTRPQAKSTESGPSVPNRRPQLRKQSSVAVIALNTGQFHNSPVFRMPDLGDKVIVYLKETIRLLSVAVQKSQHFQERASYIYLLGMFYLACNKLTLALENFISLASIDVQILPKLVVTKICQQMKESELQDLISRPGFQALSDLMGAPVSESIHRKLEESVNIPEKDLYYDEFVECVSVMEMTSDTDTIGRLFRALIPSQIHQNFIDQETFAAFTHCWKENNKQCLNLGISDKDLLESECVLRVSSLCKTDYGTGRVALTDRRLCFVKDISSETREITRLSKILELEKKTMFSFLKQVKVLRIKNTGGSRFTAWLKEERDDFCLLIEEMWAGKVVSDSTKDIHAIQKAAQNVLLVDALLQSGLDAETAHHGNREEAARQLCYYRKYREEGHHNVPAETKEVLQNRIDPNYGERERKTVHALLYTPGVPEHSVSPRLWVGLGDGKIKVYNASHWLLESEFVQTKQSVTCLVAVDKKHVWAGSYGIFIIDIETIRSNKTLMDHQEIVVDIVSIDDGRYAFTASINGIIMKWDVQKLTQAQPPIHLENVRDLRSIKYHQEHIWCGTWQKILKLSGSGQILQELQFTVSEPKFQPAEMDCFIILKAEGENTKDEIWAGCRREGEILVWDIDGTEPSHRIQLDCRGISDMVVQERRIWAGSKDGRIYIINSDSKKAFKTLLAHDDAVRSLCNAENRYILSGSGSSDGKIAIWTPNDTRTESGTYIGI</sequence>